<dbReference type="PROSITE" id="PS51257">
    <property type="entry name" value="PROKAR_LIPOPROTEIN"/>
    <property type="match status" value="1"/>
</dbReference>
<dbReference type="PANTHER" id="PTHR42852:SF6">
    <property type="entry name" value="THIOL:DISULFIDE INTERCHANGE PROTEIN DSBE"/>
    <property type="match status" value="1"/>
</dbReference>
<evidence type="ECO:0000259" key="6">
    <source>
        <dbReference type="Pfam" id="PF14289"/>
    </source>
</evidence>
<accession>A0A939B5L5</accession>
<dbReference type="Proteomes" id="UP000764045">
    <property type="component" value="Unassembled WGS sequence"/>
</dbReference>
<keyword evidence="3" id="KW-1015">Disulfide bond</keyword>
<dbReference type="GO" id="GO:0030313">
    <property type="term" value="C:cell envelope"/>
    <property type="evidence" value="ECO:0007669"/>
    <property type="project" value="UniProtKB-SubCell"/>
</dbReference>
<dbReference type="AlphaFoldDB" id="A0A939B5L5"/>
<feature type="domain" description="Alkyl hydroperoxide reductase subunit C/ Thiol specific antioxidant" evidence="5">
    <location>
        <begin position="254"/>
        <end position="364"/>
    </location>
</feature>
<proteinExistence type="predicted"/>
<evidence type="ECO:0000256" key="4">
    <source>
        <dbReference type="ARBA" id="ARBA00023284"/>
    </source>
</evidence>
<keyword evidence="2" id="KW-0201">Cytochrome c-type biogenesis</keyword>
<evidence type="ECO:0000256" key="3">
    <source>
        <dbReference type="ARBA" id="ARBA00023157"/>
    </source>
</evidence>
<dbReference type="InterPro" id="IPR025380">
    <property type="entry name" value="DUF4369"/>
</dbReference>
<dbReference type="SUPFAM" id="SSF52833">
    <property type="entry name" value="Thioredoxin-like"/>
    <property type="match status" value="1"/>
</dbReference>
<dbReference type="Gene3D" id="3.40.30.10">
    <property type="entry name" value="Glutaredoxin"/>
    <property type="match status" value="1"/>
</dbReference>
<dbReference type="EMBL" id="JACJJL010000024">
    <property type="protein sequence ID" value="MBM6662589.1"/>
    <property type="molecule type" value="Genomic_DNA"/>
</dbReference>
<feature type="domain" description="DUF4369" evidence="6">
    <location>
        <begin position="24"/>
        <end position="116"/>
    </location>
</feature>
<dbReference type="PANTHER" id="PTHR42852">
    <property type="entry name" value="THIOL:DISULFIDE INTERCHANGE PROTEIN DSBE"/>
    <property type="match status" value="1"/>
</dbReference>
<comment type="subcellular location">
    <subcellularLocation>
        <location evidence="1">Cell envelope</location>
    </subcellularLocation>
</comment>
<protein>
    <submittedName>
        <fullName evidence="7">TlpA family protein disulfide reductase</fullName>
    </submittedName>
</protein>
<reference evidence="7 8" key="1">
    <citation type="journal article" date="2021" name="Sci. Rep.">
        <title>The distribution of antibiotic resistance genes in chicken gut microbiota commensals.</title>
        <authorList>
            <person name="Juricova H."/>
            <person name="Matiasovicova J."/>
            <person name="Kubasova T."/>
            <person name="Cejkova D."/>
            <person name="Rychlik I."/>
        </authorList>
    </citation>
    <scope>NUCLEOTIDE SEQUENCE [LARGE SCALE GENOMIC DNA]</scope>
    <source>
        <strain evidence="7 8">An819</strain>
    </source>
</reference>
<keyword evidence="4" id="KW-0676">Redox-active center</keyword>
<organism evidence="7 8">
    <name type="scientific">Marseilla massiliensis</name>
    <dbReference type="NCBI Taxonomy" id="1841864"/>
    <lineage>
        <taxon>Bacteria</taxon>
        <taxon>Pseudomonadati</taxon>
        <taxon>Bacteroidota</taxon>
        <taxon>Bacteroidia</taxon>
        <taxon>Bacteroidales</taxon>
        <taxon>Prevotellaceae</taxon>
        <taxon>Marseilla</taxon>
    </lineage>
</organism>
<evidence type="ECO:0000313" key="7">
    <source>
        <dbReference type="EMBL" id="MBM6662589.1"/>
    </source>
</evidence>
<dbReference type="InterPro" id="IPR000866">
    <property type="entry name" value="AhpC/TSA"/>
</dbReference>
<dbReference type="CDD" id="cd02966">
    <property type="entry name" value="TlpA_like_family"/>
    <property type="match status" value="1"/>
</dbReference>
<dbReference type="InterPro" id="IPR036249">
    <property type="entry name" value="Thioredoxin-like_sf"/>
</dbReference>
<name>A0A939B5L5_9BACT</name>
<keyword evidence="8" id="KW-1185">Reference proteome</keyword>
<evidence type="ECO:0000259" key="5">
    <source>
        <dbReference type="Pfam" id="PF00578"/>
    </source>
</evidence>
<dbReference type="Pfam" id="PF00578">
    <property type="entry name" value="AhpC-TSA"/>
    <property type="match status" value="1"/>
</dbReference>
<gene>
    <name evidence="7" type="ORF">H6B30_12645</name>
</gene>
<dbReference type="GO" id="GO:0017004">
    <property type="term" value="P:cytochrome complex assembly"/>
    <property type="evidence" value="ECO:0007669"/>
    <property type="project" value="UniProtKB-KW"/>
</dbReference>
<evidence type="ECO:0000256" key="1">
    <source>
        <dbReference type="ARBA" id="ARBA00004196"/>
    </source>
</evidence>
<dbReference type="Pfam" id="PF14289">
    <property type="entry name" value="DUF4369"/>
    <property type="match status" value="1"/>
</dbReference>
<dbReference type="InterPro" id="IPR050553">
    <property type="entry name" value="Thioredoxin_ResA/DsbE_sf"/>
</dbReference>
<sequence length="382" mass="42033">MRQLTLAATMAAALALASCGEDKFRVEGSIGSAEDSLLYFEQMTLQGPVALDSVRLGADGGFSFSAARSDAPEFYRLRIAGQIVNLAADSTETITVRADYPTMATGYEVEGSDDNRRIRELALMQIALQQKALALTRNTALGQQEAADSIRALLKTHKDRVTRDYIFKDPKASSSYFALFQALGNTLIFNPGGADGDIRVFAAVATAWDTFYPGSLRGENLHNIAIEGMKNERIIEAKSSASVDPAKVTTTGIIDISLTDNHGRRRSLSELKGQVVLLDFHLFALKDSPQRILMLRELYNKYHGRGLEIYQVSVDGDEHFWKQQTAQLPWISVRDADGVGSQRLATYNVTGLPEYFLIDRGNNLVSRSSQMPDLEKAIEALL</sequence>
<evidence type="ECO:0000313" key="8">
    <source>
        <dbReference type="Proteomes" id="UP000764045"/>
    </source>
</evidence>
<comment type="caution">
    <text evidence="7">The sequence shown here is derived from an EMBL/GenBank/DDBJ whole genome shotgun (WGS) entry which is preliminary data.</text>
</comment>
<dbReference type="RefSeq" id="WP_205111140.1">
    <property type="nucleotide sequence ID" value="NZ_JACJJL010000024.1"/>
</dbReference>
<evidence type="ECO:0000256" key="2">
    <source>
        <dbReference type="ARBA" id="ARBA00022748"/>
    </source>
</evidence>